<comment type="caution">
    <text evidence="1">The sequence shown here is derived from an EMBL/GenBank/DDBJ whole genome shotgun (WGS) entry which is preliminary data.</text>
</comment>
<sequence>MEVLFLQYVYHIMPKEMNGKSLVSLNHLKSIDKRLYEKYASKYEDSADRKLLMDRTIPKLDCLWNDTVHFTPLHPNHVFRIVDELGVNVPAELKFFKIPIMNLKGNRNAIYHYKKEYYEGPATAISHSNIDILKLDDYRELSQLPEDTKNYFIMESKKGNRFGMFHFVPHILSHGEVPIDNAEIISWNQNTD</sequence>
<name>A0A6N8U183_9STAP</name>
<dbReference type="OrthoDB" id="5295961at2"/>
<proteinExistence type="predicted"/>
<organism evidence="1 2">
    <name type="scientific">Salinicoccus hispanicus</name>
    <dbReference type="NCBI Taxonomy" id="157225"/>
    <lineage>
        <taxon>Bacteria</taxon>
        <taxon>Bacillati</taxon>
        <taxon>Bacillota</taxon>
        <taxon>Bacilli</taxon>
        <taxon>Bacillales</taxon>
        <taxon>Staphylococcaceae</taxon>
        <taxon>Salinicoccus</taxon>
    </lineage>
</organism>
<keyword evidence="2" id="KW-1185">Reference proteome</keyword>
<protein>
    <submittedName>
        <fullName evidence="1">Group-specific protein</fullName>
    </submittedName>
</protein>
<accession>A0A6N8U183</accession>
<evidence type="ECO:0000313" key="2">
    <source>
        <dbReference type="Proteomes" id="UP000436284"/>
    </source>
</evidence>
<gene>
    <name evidence="1" type="ORF">GQ671_02315</name>
</gene>
<dbReference type="AlphaFoldDB" id="A0A6N8U183"/>
<evidence type="ECO:0000313" key="1">
    <source>
        <dbReference type="EMBL" id="MXQ50135.1"/>
    </source>
</evidence>
<dbReference type="EMBL" id="WUUK01000001">
    <property type="protein sequence ID" value="MXQ50135.1"/>
    <property type="molecule type" value="Genomic_DNA"/>
</dbReference>
<reference evidence="1 2" key="1">
    <citation type="submission" date="2019-12" db="EMBL/GenBank/DDBJ databases">
        <title>Salinicoccus cyprini sp. nov., isolated from gastro-intestinal tract of mirror carp, Cyprinus carpio var. specularis, collected from Gobind Sagar Reservoir, Himachal Pradesh, India.</title>
        <authorList>
            <person name="Talwar C."/>
            <person name="Singh A.K."/>
            <person name="Lal R."/>
            <person name="Negi R.K."/>
        </authorList>
    </citation>
    <scope>NUCLEOTIDE SEQUENCE [LARGE SCALE GENOMIC DNA]</scope>
    <source>
        <strain evidence="1 2">J-82</strain>
    </source>
</reference>
<dbReference type="Proteomes" id="UP000436284">
    <property type="component" value="Unassembled WGS sequence"/>
</dbReference>